<dbReference type="RefSeq" id="YP_009834576.1">
    <property type="nucleotide sequence ID" value="NC_048673.1"/>
</dbReference>
<protein>
    <submittedName>
        <fullName evidence="1">Uncharacterized protein</fullName>
    </submittedName>
</protein>
<organism evidence="1 2">
    <name type="scientific">Aeromonas phage AS-zj</name>
    <dbReference type="NCBI Taxonomy" id="2024208"/>
    <lineage>
        <taxon>Viruses</taxon>
        <taxon>Duplodnaviria</taxon>
        <taxon>Heunggongvirae</taxon>
        <taxon>Uroviricota</taxon>
        <taxon>Caudoviricetes</taxon>
        <taxon>Pantevenvirales</taxon>
        <taxon>Straboviridae</taxon>
        <taxon>Emmerichvirinae</taxon>
        <taxon>Ceceduovirus</taxon>
        <taxon>Ceceduovirus aszj</taxon>
    </lineage>
</organism>
<dbReference type="GeneID" id="55604643"/>
<dbReference type="Proteomes" id="UP000226092">
    <property type="component" value="Segment"/>
</dbReference>
<evidence type="ECO:0000313" key="1">
    <source>
        <dbReference type="EMBL" id="ASU00276.1"/>
    </source>
</evidence>
<keyword evidence="2" id="KW-1185">Reference proteome</keyword>
<reference evidence="1 2" key="1">
    <citation type="submission" date="2017-07" db="EMBL/GenBank/DDBJ databases">
        <title>In vitro design and evaluation of phage cocktails against multidrug-resistant Aeromonas salmonicida.</title>
        <authorList>
            <person name="Chen L."/>
            <person name="Yuan S."/>
            <person name="Ma Y."/>
        </authorList>
    </citation>
    <scope>NUCLEOTIDE SEQUENCE [LARGE SCALE GENOMIC DNA]</scope>
</reference>
<sequence>MNIKLNDFVKKLTFGYYTVFMKGDVQLLVRVHETRQITTNPLGNKPVYMSSIEFQEKHGDDIVHIEHGLNTLPGHDVNLVITERLQSGSTGKIIEYGYDDVYDFFVSEMNIHGEDVLVMTYYTSKDVIKSCSIDTVNDIILSYHEVQI</sequence>
<dbReference type="EMBL" id="MF448340">
    <property type="protein sequence ID" value="ASU00276.1"/>
    <property type="molecule type" value="Genomic_DNA"/>
</dbReference>
<dbReference type="KEGG" id="vg:55604643"/>
<evidence type="ECO:0000313" key="2">
    <source>
        <dbReference type="Proteomes" id="UP000226092"/>
    </source>
</evidence>
<proteinExistence type="predicted"/>
<accession>A0A223LEF8</accession>
<name>A0A223LEF8_9CAUD</name>